<feature type="region of interest" description="Disordered" evidence="11">
    <location>
        <begin position="313"/>
        <end position="335"/>
    </location>
</feature>
<evidence type="ECO:0000256" key="3">
    <source>
        <dbReference type="ARBA" id="ARBA00022676"/>
    </source>
</evidence>
<evidence type="ECO:0000256" key="1">
    <source>
        <dbReference type="ARBA" id="ARBA00004323"/>
    </source>
</evidence>
<evidence type="ECO:0000256" key="9">
    <source>
        <dbReference type="ARBA" id="ARBA00023136"/>
    </source>
</evidence>
<evidence type="ECO:0000256" key="4">
    <source>
        <dbReference type="ARBA" id="ARBA00022679"/>
    </source>
</evidence>
<dbReference type="Gene3D" id="3.90.1480.20">
    <property type="entry name" value="Glycosyl transferase family 29"/>
    <property type="match status" value="1"/>
</dbReference>
<keyword evidence="6" id="KW-0735">Signal-anchor</keyword>
<evidence type="ECO:0000256" key="2">
    <source>
        <dbReference type="ARBA" id="ARBA00006003"/>
    </source>
</evidence>
<feature type="compositionally biased region" description="Basic and acidic residues" evidence="11">
    <location>
        <begin position="113"/>
        <end position="132"/>
    </location>
</feature>
<dbReference type="RefSeq" id="XP_007510396.1">
    <property type="nucleotide sequence ID" value="XM_007510334.1"/>
</dbReference>
<evidence type="ECO:0000256" key="12">
    <source>
        <dbReference type="SAM" id="Phobius"/>
    </source>
</evidence>
<gene>
    <name evidence="13" type="ordered locus">Bathy11g02100</name>
</gene>
<evidence type="ECO:0000256" key="7">
    <source>
        <dbReference type="ARBA" id="ARBA00022989"/>
    </source>
</evidence>
<dbReference type="EMBL" id="FO082268">
    <property type="protein sequence ID" value="CCO18741.1"/>
    <property type="molecule type" value="Genomic_DNA"/>
</dbReference>
<dbReference type="GO" id="GO:0008373">
    <property type="term" value="F:sialyltransferase activity"/>
    <property type="evidence" value="ECO:0007669"/>
    <property type="project" value="InterPro"/>
</dbReference>
<dbReference type="Pfam" id="PF00777">
    <property type="entry name" value="Glyco_transf_29"/>
    <property type="match status" value="1"/>
</dbReference>
<keyword evidence="14" id="KW-1185">Reference proteome</keyword>
<dbReference type="Proteomes" id="UP000198341">
    <property type="component" value="Chromosome 11"/>
</dbReference>
<organism evidence="13 14">
    <name type="scientific">Bathycoccus prasinos</name>
    <dbReference type="NCBI Taxonomy" id="41875"/>
    <lineage>
        <taxon>Eukaryota</taxon>
        <taxon>Viridiplantae</taxon>
        <taxon>Chlorophyta</taxon>
        <taxon>Mamiellophyceae</taxon>
        <taxon>Mamiellales</taxon>
        <taxon>Bathycoccaceae</taxon>
        <taxon>Bathycoccus</taxon>
    </lineage>
</organism>
<sequence>MAVTPKANLKTSSSAFGWSSFFHHPPSRGKKRTNFRIFVVVLCLVFLVGVCLKTTSNSSGKKTITFRVRIRRKLGGFLSETTISKTKKNVLDEVKHFAQFHQHTTFQEEEEENHGNERRREEEGEHEREAVIAHDLPQSTVDAHLDETEEENRSSGSETTTTTTSAERNEDPVATITAATGNKPHLARGWLVSKLPFDVDQPGSERTALEANFNGSVPLLTHRGIFKYDPTPRVDGMNYYRRVYAVTQVGMAQDLPNWKSVGEADMEATANSRRRRRLLRHRNSGGGEGAADADVEALAAEAETVIDESDDVGFGLGGDSSDELQQQQQQQQHMKIETAGAGLEEALRSKPPGTRGLTFRITKHLYDALPPRDPSWRYKTCAVVGNGGALLTSRHGKDIDAHDAVLRMNNAPVGGRFTDYVGSKTTFNMINFHWAREITQRTPVVETDAFLVMYESVLHTLRNQLYPKLLRMQAQGQLPVVPVLTSPDFTVKGYGIWLQLKDVLEQRRAAERREKNEKLVKEGKAVEQLKHPGAYKRKPMSGFFAMLFMLNLCDSVDMYGFSNWRPSRSKIPYHYFDKVKGTTAVHSFDLSMEVFMEIAKAHDVNMIDSEGKSTKLRDDKLKF</sequence>
<feature type="region of interest" description="Disordered" evidence="11">
    <location>
        <begin position="272"/>
        <end position="292"/>
    </location>
</feature>
<feature type="transmembrane region" description="Helical" evidence="12">
    <location>
        <begin position="35"/>
        <end position="55"/>
    </location>
</feature>
<evidence type="ECO:0000256" key="8">
    <source>
        <dbReference type="ARBA" id="ARBA00023034"/>
    </source>
</evidence>
<keyword evidence="7 12" id="KW-1133">Transmembrane helix</keyword>
<keyword evidence="10" id="KW-0325">Glycoprotein</keyword>
<evidence type="ECO:0000313" key="14">
    <source>
        <dbReference type="Proteomes" id="UP000198341"/>
    </source>
</evidence>
<keyword evidence="9 12" id="KW-0472">Membrane</keyword>
<dbReference type="PANTHER" id="PTHR11987">
    <property type="entry name" value="ALPHA-2,8-SIALYLTRANSFERASE"/>
    <property type="match status" value="1"/>
</dbReference>
<evidence type="ECO:0000256" key="5">
    <source>
        <dbReference type="ARBA" id="ARBA00022692"/>
    </source>
</evidence>
<dbReference type="GeneID" id="19012890"/>
<dbReference type="eggNOG" id="KOG2692">
    <property type="taxonomic scope" value="Eukaryota"/>
</dbReference>
<comment type="similarity">
    <text evidence="2">Belongs to the glycosyltransferase 29 family.</text>
</comment>
<dbReference type="InterPro" id="IPR038578">
    <property type="entry name" value="GT29-like_sf"/>
</dbReference>
<dbReference type="AlphaFoldDB" id="K8EL16"/>
<dbReference type="InterPro" id="IPR050943">
    <property type="entry name" value="Glycosyltr_29_Sialyltrsf"/>
</dbReference>
<evidence type="ECO:0000256" key="11">
    <source>
        <dbReference type="SAM" id="MobiDB-lite"/>
    </source>
</evidence>
<name>K8EL16_9CHLO</name>
<reference evidence="13 14" key="1">
    <citation type="submission" date="2011-10" db="EMBL/GenBank/DDBJ databases">
        <authorList>
            <person name="Genoscope - CEA"/>
        </authorList>
    </citation>
    <scope>NUCLEOTIDE SEQUENCE [LARGE SCALE GENOMIC DNA]</scope>
    <source>
        <strain evidence="13 14">RCC 1105</strain>
    </source>
</reference>
<keyword evidence="5 12" id="KW-0812">Transmembrane</keyword>
<dbReference type="OrthoDB" id="10264956at2759"/>
<feature type="compositionally biased region" description="Low complexity" evidence="11">
    <location>
        <begin position="154"/>
        <end position="166"/>
    </location>
</feature>
<dbReference type="PANTHER" id="PTHR11987:SF36">
    <property type="entry name" value="SIA-ALPHA-2,3-GAL-BETA-1,4-GLCNAC-R:ALPHA 2,8-SIALYLTRANSFERASE"/>
    <property type="match status" value="1"/>
</dbReference>
<dbReference type="InterPro" id="IPR001675">
    <property type="entry name" value="Glyco_trans_29"/>
</dbReference>
<evidence type="ECO:0000313" key="13">
    <source>
        <dbReference type="EMBL" id="CCO18741.1"/>
    </source>
</evidence>
<keyword evidence="3" id="KW-0328">Glycosyltransferase</keyword>
<dbReference type="CDD" id="cd19952">
    <property type="entry name" value="GT29"/>
    <property type="match status" value="1"/>
</dbReference>
<proteinExistence type="inferred from homology"/>
<accession>K8EL16</accession>
<keyword evidence="8" id="KW-0333">Golgi apparatus</keyword>
<keyword evidence="4" id="KW-0808">Transferase</keyword>
<evidence type="ECO:0000256" key="10">
    <source>
        <dbReference type="ARBA" id="ARBA00023180"/>
    </source>
</evidence>
<feature type="region of interest" description="Disordered" evidence="11">
    <location>
        <begin position="102"/>
        <end position="173"/>
    </location>
</feature>
<protein>
    <submittedName>
        <fullName evidence="13">Glycosyltransferase, CAZy family GT29</fullName>
    </submittedName>
</protein>
<comment type="subcellular location">
    <subcellularLocation>
        <location evidence="1">Golgi apparatus membrane</location>
        <topology evidence="1">Single-pass type II membrane protein</topology>
    </subcellularLocation>
</comment>
<evidence type="ECO:0000256" key="6">
    <source>
        <dbReference type="ARBA" id="ARBA00022968"/>
    </source>
</evidence>
<dbReference type="GO" id="GO:0000139">
    <property type="term" value="C:Golgi membrane"/>
    <property type="evidence" value="ECO:0007669"/>
    <property type="project" value="UniProtKB-SubCell"/>
</dbReference>
<dbReference type="KEGG" id="bpg:Bathy11g02100"/>
<feature type="compositionally biased region" description="Basic residues" evidence="11">
    <location>
        <begin position="272"/>
        <end position="283"/>
    </location>
</feature>